<feature type="compositionally biased region" description="Polar residues" evidence="1">
    <location>
        <begin position="46"/>
        <end position="57"/>
    </location>
</feature>
<evidence type="ECO:0000256" key="1">
    <source>
        <dbReference type="SAM" id="MobiDB-lite"/>
    </source>
</evidence>
<evidence type="ECO:0000313" key="2">
    <source>
        <dbReference type="EMBL" id="EME48472.1"/>
    </source>
</evidence>
<keyword evidence="3" id="KW-1185">Reference proteome</keyword>
<feature type="region of interest" description="Disordered" evidence="1">
    <location>
        <begin position="90"/>
        <end position="146"/>
    </location>
</feature>
<reference evidence="3" key="1">
    <citation type="journal article" date="2012" name="PLoS Genet.">
        <title>The genomes of the fungal plant pathogens Cladosporium fulvum and Dothistroma septosporum reveal adaptation to different hosts and lifestyles but also signatures of common ancestry.</title>
        <authorList>
            <person name="de Wit P.J.G.M."/>
            <person name="van der Burgt A."/>
            <person name="Oekmen B."/>
            <person name="Stergiopoulos I."/>
            <person name="Abd-Elsalam K.A."/>
            <person name="Aerts A.L."/>
            <person name="Bahkali A.H."/>
            <person name="Beenen H.G."/>
            <person name="Chettri P."/>
            <person name="Cox M.P."/>
            <person name="Datema E."/>
            <person name="de Vries R.P."/>
            <person name="Dhillon B."/>
            <person name="Ganley A.R."/>
            <person name="Griffiths S.A."/>
            <person name="Guo Y."/>
            <person name="Hamelin R.C."/>
            <person name="Henrissat B."/>
            <person name="Kabir M.S."/>
            <person name="Jashni M.K."/>
            <person name="Kema G."/>
            <person name="Klaubauf S."/>
            <person name="Lapidus A."/>
            <person name="Levasseur A."/>
            <person name="Lindquist E."/>
            <person name="Mehrabi R."/>
            <person name="Ohm R.A."/>
            <person name="Owen T.J."/>
            <person name="Salamov A."/>
            <person name="Schwelm A."/>
            <person name="Schijlen E."/>
            <person name="Sun H."/>
            <person name="van den Burg H.A."/>
            <person name="van Ham R.C.H.J."/>
            <person name="Zhang S."/>
            <person name="Goodwin S.B."/>
            <person name="Grigoriev I.V."/>
            <person name="Collemare J."/>
            <person name="Bradshaw R.E."/>
        </authorList>
    </citation>
    <scope>NUCLEOTIDE SEQUENCE [LARGE SCALE GENOMIC DNA]</scope>
    <source>
        <strain evidence="3">NZE10 / CBS 128990</strain>
    </source>
</reference>
<evidence type="ECO:0000313" key="3">
    <source>
        <dbReference type="Proteomes" id="UP000016933"/>
    </source>
</evidence>
<reference evidence="2 3" key="2">
    <citation type="journal article" date="2012" name="PLoS Pathog.">
        <title>Diverse lifestyles and strategies of plant pathogenesis encoded in the genomes of eighteen Dothideomycetes fungi.</title>
        <authorList>
            <person name="Ohm R.A."/>
            <person name="Feau N."/>
            <person name="Henrissat B."/>
            <person name="Schoch C.L."/>
            <person name="Horwitz B.A."/>
            <person name="Barry K.W."/>
            <person name="Condon B.J."/>
            <person name="Copeland A.C."/>
            <person name="Dhillon B."/>
            <person name="Glaser F."/>
            <person name="Hesse C.N."/>
            <person name="Kosti I."/>
            <person name="LaButti K."/>
            <person name="Lindquist E.A."/>
            <person name="Lucas S."/>
            <person name="Salamov A.A."/>
            <person name="Bradshaw R.E."/>
            <person name="Ciuffetti L."/>
            <person name="Hamelin R.C."/>
            <person name="Kema G.H.J."/>
            <person name="Lawrence C."/>
            <person name="Scott J.A."/>
            <person name="Spatafora J.W."/>
            <person name="Turgeon B.G."/>
            <person name="de Wit P.J.G.M."/>
            <person name="Zhong S."/>
            <person name="Goodwin S.B."/>
            <person name="Grigoriev I.V."/>
        </authorList>
    </citation>
    <scope>NUCLEOTIDE SEQUENCE [LARGE SCALE GENOMIC DNA]</scope>
    <source>
        <strain evidence="3">NZE10 / CBS 128990</strain>
    </source>
</reference>
<accession>N1PYG3</accession>
<feature type="region of interest" description="Disordered" evidence="1">
    <location>
        <begin position="24"/>
        <end position="71"/>
    </location>
</feature>
<gene>
    <name evidence="2" type="ORF">DOTSEDRAFT_67493</name>
</gene>
<organism evidence="2 3">
    <name type="scientific">Dothistroma septosporum (strain NZE10 / CBS 128990)</name>
    <name type="common">Red band needle blight fungus</name>
    <name type="synonym">Mycosphaerella pini</name>
    <dbReference type="NCBI Taxonomy" id="675120"/>
    <lineage>
        <taxon>Eukaryota</taxon>
        <taxon>Fungi</taxon>
        <taxon>Dikarya</taxon>
        <taxon>Ascomycota</taxon>
        <taxon>Pezizomycotina</taxon>
        <taxon>Dothideomycetes</taxon>
        <taxon>Dothideomycetidae</taxon>
        <taxon>Mycosphaerellales</taxon>
        <taxon>Mycosphaerellaceae</taxon>
        <taxon>Dothistroma</taxon>
    </lineage>
</organism>
<dbReference type="Proteomes" id="UP000016933">
    <property type="component" value="Unassembled WGS sequence"/>
</dbReference>
<proteinExistence type="predicted"/>
<dbReference type="HOGENOM" id="CLU_1602675_0_0_1"/>
<dbReference type="EMBL" id="KB446535">
    <property type="protein sequence ID" value="EME48472.1"/>
    <property type="molecule type" value="Genomic_DNA"/>
</dbReference>
<dbReference type="AlphaFoldDB" id="N1PYG3"/>
<protein>
    <submittedName>
        <fullName evidence="2">Uncharacterized protein</fullName>
    </submittedName>
</protein>
<sequence>MSMLINERLRQGSSTSMACAHTATEQPNDGHTAMEGGHHAGHNRISFGTSPATNQPSTRPPDIGKSHEYSPYMEQRAFELVQAEVRAWNQARGKPKDAGSGDAVEGTCSDKGDSQAEAETSLGEGPLASYNSGSAAITRFPTDDLKYDPSFGSWLRRRVKPLSSNS</sequence>
<name>N1PYG3_DOTSN</name>